<organism evidence="5 6">
    <name type="scientific">Nakamurella endophytica</name>
    <dbReference type="NCBI Taxonomy" id="1748367"/>
    <lineage>
        <taxon>Bacteria</taxon>
        <taxon>Bacillati</taxon>
        <taxon>Actinomycetota</taxon>
        <taxon>Actinomycetes</taxon>
        <taxon>Nakamurellales</taxon>
        <taxon>Nakamurellaceae</taxon>
        <taxon>Nakamurella</taxon>
    </lineage>
</organism>
<dbReference type="Gene3D" id="3.50.50.60">
    <property type="entry name" value="FAD/NAD(P)-binding domain"/>
    <property type="match status" value="2"/>
</dbReference>
<evidence type="ECO:0000313" key="5">
    <source>
        <dbReference type="EMBL" id="GGM16308.1"/>
    </source>
</evidence>
<dbReference type="GO" id="GO:0016491">
    <property type="term" value="F:oxidoreductase activity"/>
    <property type="evidence" value="ECO:0007669"/>
    <property type="project" value="UniProtKB-KW"/>
</dbReference>
<comment type="caution">
    <text evidence="5">The sequence shown here is derived from an EMBL/GenBank/DDBJ whole genome shotgun (WGS) entry which is preliminary data.</text>
</comment>
<dbReference type="Proteomes" id="UP000655208">
    <property type="component" value="Unassembled WGS sequence"/>
</dbReference>
<accession>A0A917TB59</accession>
<dbReference type="InterPro" id="IPR023753">
    <property type="entry name" value="FAD/NAD-binding_dom"/>
</dbReference>
<evidence type="ECO:0000259" key="3">
    <source>
        <dbReference type="Pfam" id="PF04324"/>
    </source>
</evidence>
<dbReference type="Pfam" id="PF04324">
    <property type="entry name" value="Fer2_BFD"/>
    <property type="match status" value="1"/>
</dbReference>
<reference evidence="5" key="1">
    <citation type="journal article" date="2014" name="Int. J. Syst. Evol. Microbiol.">
        <title>Complete genome sequence of Corynebacterium casei LMG S-19264T (=DSM 44701T), isolated from a smear-ripened cheese.</title>
        <authorList>
            <consortium name="US DOE Joint Genome Institute (JGI-PGF)"/>
            <person name="Walter F."/>
            <person name="Albersmeier A."/>
            <person name="Kalinowski J."/>
            <person name="Ruckert C."/>
        </authorList>
    </citation>
    <scope>NUCLEOTIDE SEQUENCE</scope>
    <source>
        <strain evidence="5">CGMCC 4.7308</strain>
    </source>
</reference>
<dbReference type="InterPro" id="IPR036188">
    <property type="entry name" value="FAD/NAD-bd_sf"/>
</dbReference>
<dbReference type="Pfam" id="PF07992">
    <property type="entry name" value="Pyr_redox_2"/>
    <property type="match status" value="1"/>
</dbReference>
<keyword evidence="6" id="KW-1185">Reference proteome</keyword>
<dbReference type="PRINTS" id="PR00368">
    <property type="entry name" value="FADPNR"/>
</dbReference>
<dbReference type="EMBL" id="BMNA01000016">
    <property type="protein sequence ID" value="GGM16308.1"/>
    <property type="molecule type" value="Genomic_DNA"/>
</dbReference>
<evidence type="ECO:0000256" key="1">
    <source>
        <dbReference type="ARBA" id="ARBA00023002"/>
    </source>
</evidence>
<evidence type="ECO:0000256" key="2">
    <source>
        <dbReference type="SAM" id="MobiDB-lite"/>
    </source>
</evidence>
<dbReference type="PRINTS" id="PR00411">
    <property type="entry name" value="PNDRDTASEI"/>
</dbReference>
<evidence type="ECO:0000313" key="6">
    <source>
        <dbReference type="Proteomes" id="UP000655208"/>
    </source>
</evidence>
<feature type="domain" description="BFD-like [2Fe-2S]-binding" evidence="3">
    <location>
        <begin position="408"/>
        <end position="453"/>
    </location>
</feature>
<protein>
    <submittedName>
        <fullName evidence="5">Oxidase</fullName>
    </submittedName>
</protein>
<feature type="region of interest" description="Disordered" evidence="2">
    <location>
        <begin position="494"/>
        <end position="517"/>
    </location>
</feature>
<dbReference type="SUPFAM" id="SSF51905">
    <property type="entry name" value="FAD/NAD(P)-binding domain"/>
    <property type="match status" value="1"/>
</dbReference>
<dbReference type="CDD" id="cd19946">
    <property type="entry name" value="GlpA-like_Fer2_BFD-like"/>
    <property type="match status" value="1"/>
</dbReference>
<dbReference type="Gene3D" id="1.10.10.1100">
    <property type="entry name" value="BFD-like [2Fe-2S]-binding domain"/>
    <property type="match status" value="1"/>
</dbReference>
<name>A0A917TB59_9ACTN</name>
<reference evidence="5" key="2">
    <citation type="submission" date="2020-09" db="EMBL/GenBank/DDBJ databases">
        <authorList>
            <person name="Sun Q."/>
            <person name="Zhou Y."/>
        </authorList>
    </citation>
    <scope>NUCLEOTIDE SEQUENCE</scope>
    <source>
        <strain evidence="5">CGMCC 4.7308</strain>
    </source>
</reference>
<keyword evidence="1" id="KW-0560">Oxidoreductase</keyword>
<dbReference type="InterPro" id="IPR007419">
    <property type="entry name" value="BFD-like_2Fe2S-bd_dom"/>
</dbReference>
<dbReference type="InterPro" id="IPR051691">
    <property type="entry name" value="Metab_Enz_Cyan_OpOx_G3PDH"/>
</dbReference>
<dbReference type="PANTHER" id="PTHR42949">
    <property type="entry name" value="ANAEROBIC GLYCEROL-3-PHOSPHATE DEHYDROGENASE SUBUNIT B"/>
    <property type="match status" value="1"/>
</dbReference>
<feature type="domain" description="FAD/NAD(P)-binding" evidence="4">
    <location>
        <begin position="26"/>
        <end position="353"/>
    </location>
</feature>
<sequence length="517" mass="53193">MISSADGAQQAAAVTAAVTAQARPGLAVVGAGPAGLAAAVTAAESGMAVTVVDAGLRIGGQYWRHGAAGVAADADLHHDRAVFADLSARLDRAVAAGSVRLLLQHQVWALTREGDGGTTVLAVDRTDPARPTEIRVAANHLVLAVGAYDRQLPFPGWDLPGVMTVGAAQALLKGSGVVVGPRVLVAGTGPFLLPVAAGLAARGATVVGVHEAAHPAGWLRRLPALGAAPTKVAEAAGYAAVFARHRIPLRHRSVVVRAHGTDRVTAVTLARLSSRGRVRPGTRRTVPVDVLAVGYGFTAQSELPLQAACAVRVTPDGTVAVTVDDEQRTNNPRVLAAGEITGVGGAQLAVAEGLLAGAAAARSAGLRSHADVARARARRDRLRRFATAMHQVYPVPPAWLSQLDGDTVVCRCEEVTVADIDDAIRLGARDGRTVKLLSRSGMGWCQGRECGYATSCLTAHRLGTEPDLAAGADRPVATPVPLGLVARGGLHPAPADALPRIPNPNPIPDPNSLEEHR</sequence>
<dbReference type="PANTHER" id="PTHR42949:SF3">
    <property type="entry name" value="ANAEROBIC GLYCEROL-3-PHOSPHATE DEHYDROGENASE SUBUNIT B"/>
    <property type="match status" value="1"/>
</dbReference>
<dbReference type="AlphaFoldDB" id="A0A917TB59"/>
<gene>
    <name evidence="5" type="ORF">GCM10011594_40500</name>
</gene>
<proteinExistence type="predicted"/>
<dbReference type="InterPro" id="IPR041854">
    <property type="entry name" value="BFD-like_2Fe2S-bd_dom_sf"/>
</dbReference>
<dbReference type="InterPro" id="IPR017224">
    <property type="entry name" value="Opine_Oxase_asu/HCN_bsu"/>
</dbReference>
<dbReference type="PIRSF" id="PIRSF037495">
    <property type="entry name" value="Opine_OX_OoxA/HcnB"/>
    <property type="match status" value="1"/>
</dbReference>
<evidence type="ECO:0000259" key="4">
    <source>
        <dbReference type="Pfam" id="PF07992"/>
    </source>
</evidence>
<dbReference type="RefSeq" id="WP_188944684.1">
    <property type="nucleotide sequence ID" value="NZ_BMNA01000016.1"/>
</dbReference>